<dbReference type="RefSeq" id="XP_007736956.1">
    <property type="nucleotide sequence ID" value="XM_007738766.1"/>
</dbReference>
<sequence>MKYGHRAALSLTIHDAELSCLSHHESSIRSGSNCLHLAAQSEVYSATDAQGWLQELQKHKPVRTTYRDLQQRLQRQELLVMPGMSSYSLYIALVEISSAACDERATGTLYGPAAFGRFSSLLTCWYQSYKQIATAGEGDRFCLMIYWHAIFIYISVDIGKLEHAVGRDAAISGDPDSNLTSVEYAREWSTTKAAERAVAHAFLIQKQLGARRLDQEPAIHVPRAVFQAALVLYCYTQFWSGLDATNATSKEGDTASGGLDFPEIELLGYNPSAILFELHGFRPHRGAPYATAVLCAMYDLLQRVGHWDIAREFSRTLGSLLSASRGLHLHSERTDSIL</sequence>
<dbReference type="STRING" id="1182542.W9XG02"/>
<evidence type="ECO:0000313" key="2">
    <source>
        <dbReference type="Proteomes" id="UP000019478"/>
    </source>
</evidence>
<keyword evidence="2" id="KW-1185">Reference proteome</keyword>
<dbReference type="Proteomes" id="UP000019478">
    <property type="component" value="Unassembled WGS sequence"/>
</dbReference>
<dbReference type="AlphaFoldDB" id="W9XG02"/>
<proteinExistence type="predicted"/>
<protein>
    <recommendedName>
        <fullName evidence="3">Transcription factor domain-containing protein</fullName>
    </recommendedName>
</protein>
<dbReference type="HOGENOM" id="CLU_821356_0_0_1"/>
<organism evidence="1 2">
    <name type="scientific">Capronia epimyces CBS 606.96</name>
    <dbReference type="NCBI Taxonomy" id="1182542"/>
    <lineage>
        <taxon>Eukaryota</taxon>
        <taxon>Fungi</taxon>
        <taxon>Dikarya</taxon>
        <taxon>Ascomycota</taxon>
        <taxon>Pezizomycotina</taxon>
        <taxon>Eurotiomycetes</taxon>
        <taxon>Chaetothyriomycetidae</taxon>
        <taxon>Chaetothyriales</taxon>
        <taxon>Herpotrichiellaceae</taxon>
        <taxon>Capronia</taxon>
    </lineage>
</organism>
<evidence type="ECO:0008006" key="3">
    <source>
        <dbReference type="Google" id="ProtNLM"/>
    </source>
</evidence>
<reference evidence="1 2" key="1">
    <citation type="submission" date="2013-03" db="EMBL/GenBank/DDBJ databases">
        <title>The Genome Sequence of Capronia epimyces CBS 606.96.</title>
        <authorList>
            <consortium name="The Broad Institute Genomics Platform"/>
            <person name="Cuomo C."/>
            <person name="de Hoog S."/>
            <person name="Gorbushina A."/>
            <person name="Walker B."/>
            <person name="Young S.K."/>
            <person name="Zeng Q."/>
            <person name="Gargeya S."/>
            <person name="Fitzgerald M."/>
            <person name="Haas B."/>
            <person name="Abouelleil A."/>
            <person name="Allen A.W."/>
            <person name="Alvarado L."/>
            <person name="Arachchi H.M."/>
            <person name="Berlin A.M."/>
            <person name="Chapman S.B."/>
            <person name="Gainer-Dewar J."/>
            <person name="Goldberg J."/>
            <person name="Griggs A."/>
            <person name="Gujja S."/>
            <person name="Hansen M."/>
            <person name="Howarth C."/>
            <person name="Imamovic A."/>
            <person name="Ireland A."/>
            <person name="Larimer J."/>
            <person name="McCowan C."/>
            <person name="Murphy C."/>
            <person name="Pearson M."/>
            <person name="Poon T.W."/>
            <person name="Priest M."/>
            <person name="Roberts A."/>
            <person name="Saif S."/>
            <person name="Shea T."/>
            <person name="Sisk P."/>
            <person name="Sykes S."/>
            <person name="Wortman J."/>
            <person name="Nusbaum C."/>
            <person name="Birren B."/>
        </authorList>
    </citation>
    <scope>NUCLEOTIDE SEQUENCE [LARGE SCALE GENOMIC DNA]</scope>
    <source>
        <strain evidence="1 2">CBS 606.96</strain>
    </source>
</reference>
<comment type="caution">
    <text evidence="1">The sequence shown here is derived from an EMBL/GenBank/DDBJ whole genome shotgun (WGS) entry which is preliminary data.</text>
</comment>
<accession>W9XG02</accession>
<dbReference type="OrthoDB" id="10018191at2759"/>
<dbReference type="EMBL" id="AMGY01000008">
    <property type="protein sequence ID" value="EXJ79168.1"/>
    <property type="molecule type" value="Genomic_DNA"/>
</dbReference>
<dbReference type="GeneID" id="19172756"/>
<evidence type="ECO:0000313" key="1">
    <source>
        <dbReference type="EMBL" id="EXJ79168.1"/>
    </source>
</evidence>
<name>W9XG02_9EURO</name>
<dbReference type="eggNOG" id="KOG1721">
    <property type="taxonomic scope" value="Eukaryota"/>
</dbReference>
<gene>
    <name evidence="1" type="ORF">A1O3_08669</name>
</gene>